<dbReference type="InterPro" id="IPR047021">
    <property type="entry name" value="REXO1/3/4-like"/>
</dbReference>
<dbReference type="OrthoDB" id="8191639at2759"/>
<dbReference type="Pfam" id="PF00929">
    <property type="entry name" value="RNase_T"/>
    <property type="match status" value="1"/>
</dbReference>
<keyword evidence="7" id="KW-0269">Exonuclease</keyword>
<comment type="subcellular location">
    <subcellularLocation>
        <location evidence="1">Nucleus</location>
    </subcellularLocation>
</comment>
<dbReference type="PANTHER" id="PTHR12801">
    <property type="entry name" value="RNA EXONUCLEASE REXO1 / RECO3 FAMILY MEMBER-RELATED"/>
    <property type="match status" value="1"/>
</dbReference>
<dbReference type="CDD" id="cd06144">
    <property type="entry name" value="REX4_like"/>
    <property type="match status" value="1"/>
</dbReference>
<dbReference type="Gene3D" id="3.30.420.10">
    <property type="entry name" value="Ribonuclease H-like superfamily/Ribonuclease H"/>
    <property type="match status" value="1"/>
</dbReference>
<evidence type="ECO:0000256" key="1">
    <source>
        <dbReference type="ARBA" id="ARBA00004123"/>
    </source>
</evidence>
<keyword evidence="5" id="KW-0540">Nuclease</keyword>
<organism evidence="12 13">
    <name type="scientific">Pichia membranifaciens NRRL Y-2026</name>
    <dbReference type="NCBI Taxonomy" id="763406"/>
    <lineage>
        <taxon>Eukaryota</taxon>
        <taxon>Fungi</taxon>
        <taxon>Dikarya</taxon>
        <taxon>Ascomycota</taxon>
        <taxon>Saccharomycotina</taxon>
        <taxon>Pichiomycetes</taxon>
        <taxon>Pichiales</taxon>
        <taxon>Pichiaceae</taxon>
        <taxon>Pichia</taxon>
    </lineage>
</organism>
<evidence type="ECO:0000313" key="13">
    <source>
        <dbReference type="Proteomes" id="UP000094455"/>
    </source>
</evidence>
<dbReference type="InterPro" id="IPR036397">
    <property type="entry name" value="RNaseH_sf"/>
</dbReference>
<dbReference type="SMART" id="SM00479">
    <property type="entry name" value="EXOIII"/>
    <property type="match status" value="1"/>
</dbReference>
<gene>
    <name evidence="12" type="ORF">PICMEDRAFT_14581</name>
</gene>
<evidence type="ECO:0000256" key="3">
    <source>
        <dbReference type="ARBA" id="ARBA00016937"/>
    </source>
</evidence>
<reference evidence="12 13" key="1">
    <citation type="journal article" date="2016" name="Proc. Natl. Acad. Sci. U.S.A.">
        <title>Comparative genomics of biotechnologically important yeasts.</title>
        <authorList>
            <person name="Riley R."/>
            <person name="Haridas S."/>
            <person name="Wolfe K.H."/>
            <person name="Lopes M.R."/>
            <person name="Hittinger C.T."/>
            <person name="Goeker M."/>
            <person name="Salamov A.A."/>
            <person name="Wisecaver J.H."/>
            <person name="Long T.M."/>
            <person name="Calvey C.H."/>
            <person name="Aerts A.L."/>
            <person name="Barry K.W."/>
            <person name="Choi C."/>
            <person name="Clum A."/>
            <person name="Coughlan A.Y."/>
            <person name="Deshpande S."/>
            <person name="Douglass A.P."/>
            <person name="Hanson S.J."/>
            <person name="Klenk H.-P."/>
            <person name="LaButti K.M."/>
            <person name="Lapidus A."/>
            <person name="Lindquist E.A."/>
            <person name="Lipzen A.M."/>
            <person name="Meier-Kolthoff J.P."/>
            <person name="Ohm R.A."/>
            <person name="Otillar R.P."/>
            <person name="Pangilinan J.L."/>
            <person name="Peng Y."/>
            <person name="Rokas A."/>
            <person name="Rosa C.A."/>
            <person name="Scheuner C."/>
            <person name="Sibirny A.A."/>
            <person name="Slot J.C."/>
            <person name="Stielow J.B."/>
            <person name="Sun H."/>
            <person name="Kurtzman C.P."/>
            <person name="Blackwell M."/>
            <person name="Grigoriev I.V."/>
            <person name="Jeffries T.W."/>
        </authorList>
    </citation>
    <scope>NUCLEOTIDE SEQUENCE [LARGE SCALE GENOMIC DNA]</scope>
    <source>
        <strain evidence="12 13">NRRL Y-2026</strain>
    </source>
</reference>
<dbReference type="GO" id="GO:0005634">
    <property type="term" value="C:nucleus"/>
    <property type="evidence" value="ECO:0007669"/>
    <property type="project" value="UniProtKB-SubCell"/>
</dbReference>
<evidence type="ECO:0000313" key="12">
    <source>
        <dbReference type="EMBL" id="ODQ49095.1"/>
    </source>
</evidence>
<dbReference type="FunFam" id="3.30.420.10:FF:000007">
    <property type="entry name" value="Interferon-stimulated exonuclease gene 20"/>
    <property type="match status" value="1"/>
</dbReference>
<comment type="function">
    <text evidence="9">Exoribonuclease involved in ribosome biosynthesis. Involved in the processing of ITS1, the internal transcribed spacer localized between the 18S and 5.8S rRNAs.</text>
</comment>
<proteinExistence type="inferred from homology"/>
<dbReference type="GO" id="GO:0006364">
    <property type="term" value="P:rRNA processing"/>
    <property type="evidence" value="ECO:0007669"/>
    <property type="project" value="UniProtKB-KW"/>
</dbReference>
<feature type="region of interest" description="Disordered" evidence="10">
    <location>
        <begin position="1"/>
        <end position="60"/>
    </location>
</feature>
<evidence type="ECO:0000259" key="11">
    <source>
        <dbReference type="SMART" id="SM00479"/>
    </source>
</evidence>
<evidence type="ECO:0000256" key="5">
    <source>
        <dbReference type="ARBA" id="ARBA00022722"/>
    </source>
</evidence>
<keyword evidence="13" id="KW-1185">Reference proteome</keyword>
<dbReference type="GO" id="GO:0003676">
    <property type="term" value="F:nucleic acid binding"/>
    <property type="evidence" value="ECO:0007669"/>
    <property type="project" value="InterPro"/>
</dbReference>
<keyword evidence="8" id="KW-0539">Nucleus</keyword>
<dbReference type="STRING" id="763406.A0A1E3NSI3"/>
<keyword evidence="6" id="KW-0378">Hydrolase</keyword>
<name>A0A1E3NSI3_9ASCO</name>
<feature type="domain" description="Exonuclease" evidence="11">
    <location>
        <begin position="104"/>
        <end position="266"/>
    </location>
</feature>
<dbReference type="AlphaFoldDB" id="A0A1E3NSI3"/>
<evidence type="ECO:0000256" key="2">
    <source>
        <dbReference type="ARBA" id="ARBA00010489"/>
    </source>
</evidence>
<dbReference type="GO" id="GO:0000027">
    <property type="term" value="P:ribosomal large subunit assembly"/>
    <property type="evidence" value="ECO:0007669"/>
    <property type="project" value="EnsemblFungi"/>
</dbReference>
<evidence type="ECO:0000256" key="4">
    <source>
        <dbReference type="ARBA" id="ARBA00022552"/>
    </source>
</evidence>
<protein>
    <recommendedName>
        <fullName evidence="3">RNA exonuclease 4</fullName>
    </recommendedName>
</protein>
<dbReference type="GeneID" id="30177134"/>
<accession>A0A1E3NSI3</accession>
<evidence type="ECO:0000256" key="9">
    <source>
        <dbReference type="ARBA" id="ARBA00025599"/>
    </source>
</evidence>
<dbReference type="EMBL" id="KV454001">
    <property type="protein sequence ID" value="ODQ49095.1"/>
    <property type="molecule type" value="Genomic_DNA"/>
</dbReference>
<dbReference type="InterPro" id="IPR037431">
    <property type="entry name" value="REX4_DEDDh_dom"/>
</dbReference>
<evidence type="ECO:0000256" key="8">
    <source>
        <dbReference type="ARBA" id="ARBA00023242"/>
    </source>
</evidence>
<evidence type="ECO:0000256" key="10">
    <source>
        <dbReference type="SAM" id="MobiDB-lite"/>
    </source>
</evidence>
<evidence type="ECO:0000256" key="7">
    <source>
        <dbReference type="ARBA" id="ARBA00022839"/>
    </source>
</evidence>
<dbReference type="SUPFAM" id="SSF53098">
    <property type="entry name" value="Ribonuclease H-like"/>
    <property type="match status" value="1"/>
</dbReference>
<dbReference type="RefSeq" id="XP_019020208.1">
    <property type="nucleotide sequence ID" value="XM_019160447.1"/>
</dbReference>
<dbReference type="GO" id="GO:0008408">
    <property type="term" value="F:3'-5' exonuclease activity"/>
    <property type="evidence" value="ECO:0007669"/>
    <property type="project" value="InterPro"/>
</dbReference>
<evidence type="ECO:0000256" key="6">
    <source>
        <dbReference type="ARBA" id="ARBA00022801"/>
    </source>
</evidence>
<feature type="compositionally biased region" description="Basic and acidic residues" evidence="10">
    <location>
        <begin position="17"/>
        <end position="32"/>
    </location>
</feature>
<dbReference type="InterPro" id="IPR013520">
    <property type="entry name" value="Ribonucl_H"/>
</dbReference>
<dbReference type="InterPro" id="IPR012337">
    <property type="entry name" value="RNaseH-like_sf"/>
</dbReference>
<dbReference type="Proteomes" id="UP000094455">
    <property type="component" value="Unassembled WGS sequence"/>
</dbReference>
<keyword evidence="4" id="KW-0698">rRNA processing</keyword>
<comment type="similarity">
    <text evidence="2">Belongs to the REXO4 family.</text>
</comment>
<sequence length="275" mass="30932">MSSNWLKLLQKQKQKQKQQEQKQPAAKDDVSSHRHSKSAAAGCSSRKSQGRKAPKSVVTMRTPLTKIARDQAEAKVEAAHKAQALRKALVLSQPLSDRQQEVGKYLAMDCEFVGVGPGGVQSELARVSIVNFHGHVIYDEYVRPKEKVTDWRTFVSGIRPSDMHKAITFDQAQRDVAQLLKDKVLVGHAIHHDLEALYLTHPKHSIRDTAKHTPFKTKYSKGKTPGLKKLAQEILGLDIQSGEHSSVEDARATMLIYKSDRKSFEEKVRPTYHNK</sequence>
<dbReference type="PANTHER" id="PTHR12801:SF45">
    <property type="entry name" value="RNA EXONUCLEASE 4"/>
    <property type="match status" value="1"/>
</dbReference>